<dbReference type="Proteomes" id="UP000027604">
    <property type="component" value="Chromosome I"/>
</dbReference>
<reference evidence="1 2" key="1">
    <citation type="journal article" date="2015" name="Genome Announc.">
        <title>Genome Sequence of Mushroom Soft-Rot Pathogen Janthinobacterium agaricidamnosum.</title>
        <authorList>
            <person name="Graupner K."/>
            <person name="Lackner G."/>
            <person name="Hertweck C."/>
        </authorList>
    </citation>
    <scope>NUCLEOTIDE SEQUENCE [LARGE SCALE GENOMIC DNA]</scope>
    <source>
        <strain evidence="2">NBRC 102515 / DSM 9628</strain>
    </source>
</reference>
<proteinExistence type="predicted"/>
<protein>
    <recommendedName>
        <fullName evidence="3">DUF2917 domain-containing protein</fullName>
    </recommendedName>
</protein>
<dbReference type="OrthoDB" id="9181235at2"/>
<gene>
    <name evidence="1" type="ORF">GJA_1433</name>
</gene>
<sequence length="94" mass="10519">MQHDTTEYELRENQPLRLEKAHQGVIECLSGKVWLTAYGQASDILLRPGSRYTIPNQGLILVEAIGSGRIRFHPAAQARQPWHRHPSPLIGGIA</sequence>
<name>W0V2I0_9BURK</name>
<dbReference type="STRING" id="1349767.GJA_1433"/>
<dbReference type="EMBL" id="HG322949">
    <property type="protein sequence ID" value="CDG82086.1"/>
    <property type="molecule type" value="Genomic_DNA"/>
</dbReference>
<evidence type="ECO:0008006" key="3">
    <source>
        <dbReference type="Google" id="ProtNLM"/>
    </source>
</evidence>
<organism evidence="1 2">
    <name type="scientific">Janthinobacterium agaricidamnosum NBRC 102515 = DSM 9628</name>
    <dbReference type="NCBI Taxonomy" id="1349767"/>
    <lineage>
        <taxon>Bacteria</taxon>
        <taxon>Pseudomonadati</taxon>
        <taxon>Pseudomonadota</taxon>
        <taxon>Betaproteobacteria</taxon>
        <taxon>Burkholderiales</taxon>
        <taxon>Oxalobacteraceae</taxon>
        <taxon>Janthinobacterium</taxon>
    </lineage>
</organism>
<dbReference type="AlphaFoldDB" id="W0V2I0"/>
<keyword evidence="2" id="KW-1185">Reference proteome</keyword>
<dbReference type="KEGG" id="jag:GJA_1433"/>
<dbReference type="HOGENOM" id="CLU_2382252_0_0_4"/>
<accession>W0V2I0</accession>
<dbReference type="Pfam" id="PF11142">
    <property type="entry name" value="DUF2917"/>
    <property type="match status" value="1"/>
</dbReference>
<evidence type="ECO:0000313" key="2">
    <source>
        <dbReference type="Proteomes" id="UP000027604"/>
    </source>
</evidence>
<evidence type="ECO:0000313" key="1">
    <source>
        <dbReference type="EMBL" id="CDG82086.1"/>
    </source>
</evidence>
<dbReference type="InterPro" id="IPR021317">
    <property type="entry name" value="DUF2917"/>
</dbReference>
<dbReference type="PATRIC" id="fig|1349767.4.peg.3137"/>
<dbReference type="RefSeq" id="WP_051780389.1">
    <property type="nucleotide sequence ID" value="NZ_BCTH01000069.1"/>
</dbReference>